<reference evidence="1 2" key="1">
    <citation type="journal article" date="2015" name="Nature">
        <title>rRNA introns, odd ribosomes, and small enigmatic genomes across a large radiation of phyla.</title>
        <authorList>
            <person name="Brown C.T."/>
            <person name="Hug L.A."/>
            <person name="Thomas B.C."/>
            <person name="Sharon I."/>
            <person name="Castelle C.J."/>
            <person name="Singh A."/>
            <person name="Wilkins M.J."/>
            <person name="Williams K.H."/>
            <person name="Banfield J.F."/>
        </authorList>
    </citation>
    <scope>NUCLEOTIDE SEQUENCE [LARGE SCALE GENOMIC DNA]</scope>
</reference>
<organism evidence="1 2">
    <name type="scientific">candidate division WS6 bacterium GW2011_GWF1_35_23</name>
    <dbReference type="NCBI Taxonomy" id="1619097"/>
    <lineage>
        <taxon>Bacteria</taxon>
        <taxon>Candidatus Dojkabacteria</taxon>
    </lineage>
</organism>
<name>A0A0G0CPS6_9BACT</name>
<gene>
    <name evidence="1" type="ORF">UR73_C0002G0001</name>
</gene>
<evidence type="ECO:0000313" key="1">
    <source>
        <dbReference type="EMBL" id="KKP78206.1"/>
    </source>
</evidence>
<protein>
    <submittedName>
        <fullName evidence="1">Uncharacterized protein</fullName>
    </submittedName>
</protein>
<dbReference type="EMBL" id="LBQH01000002">
    <property type="protein sequence ID" value="KKP78206.1"/>
    <property type="molecule type" value="Genomic_DNA"/>
</dbReference>
<dbReference type="Proteomes" id="UP000034816">
    <property type="component" value="Unassembled WGS sequence"/>
</dbReference>
<accession>A0A0G0CPS6</accession>
<sequence length="27" mass="3114">GVGKDKVWSSSNYLQEWVDFTNSSEHN</sequence>
<proteinExistence type="predicted"/>
<evidence type="ECO:0000313" key="2">
    <source>
        <dbReference type="Proteomes" id="UP000034816"/>
    </source>
</evidence>
<feature type="non-terminal residue" evidence="1">
    <location>
        <position position="1"/>
    </location>
</feature>
<comment type="caution">
    <text evidence="1">The sequence shown here is derived from an EMBL/GenBank/DDBJ whole genome shotgun (WGS) entry which is preliminary data.</text>
</comment>
<dbReference type="AlphaFoldDB" id="A0A0G0CPS6"/>